<dbReference type="AlphaFoldDB" id="A0A7V3PSU1"/>
<organism evidence="2">
    <name type="scientific">candidate division WOR-3 bacterium</name>
    <dbReference type="NCBI Taxonomy" id="2052148"/>
    <lineage>
        <taxon>Bacteria</taxon>
        <taxon>Bacteria division WOR-3</taxon>
    </lineage>
</organism>
<evidence type="ECO:0000256" key="1">
    <source>
        <dbReference type="SAM" id="Coils"/>
    </source>
</evidence>
<feature type="coiled-coil region" evidence="1">
    <location>
        <begin position="15"/>
        <end position="56"/>
    </location>
</feature>
<name>A0A7V3PSU1_UNCW3</name>
<accession>A0A7V3PSU1</accession>
<comment type="caution">
    <text evidence="2">The sequence shown here is derived from an EMBL/GenBank/DDBJ whole genome shotgun (WGS) entry which is preliminary data.</text>
</comment>
<protein>
    <recommendedName>
        <fullName evidence="3">Cell division protein ZapB</fullName>
    </recommendedName>
</protein>
<keyword evidence="1" id="KW-0175">Coiled coil</keyword>
<sequence length="68" mass="7992">MKHSYQPDRKLTEQFNALESKIDQAINLIIQLRKENQKLQEKISNLEKLRTTVIDQLNSIIDKIDSLV</sequence>
<proteinExistence type="predicted"/>
<dbReference type="Gene3D" id="1.20.5.340">
    <property type="match status" value="1"/>
</dbReference>
<evidence type="ECO:0000313" key="2">
    <source>
        <dbReference type="EMBL" id="HGD12866.1"/>
    </source>
</evidence>
<evidence type="ECO:0008006" key="3">
    <source>
        <dbReference type="Google" id="ProtNLM"/>
    </source>
</evidence>
<reference evidence="2" key="1">
    <citation type="journal article" date="2020" name="mSystems">
        <title>Genome- and Community-Level Interaction Insights into Carbon Utilization and Element Cycling Functions of Hydrothermarchaeota in Hydrothermal Sediment.</title>
        <authorList>
            <person name="Zhou Z."/>
            <person name="Liu Y."/>
            <person name="Xu W."/>
            <person name="Pan J."/>
            <person name="Luo Z.H."/>
            <person name="Li M."/>
        </authorList>
    </citation>
    <scope>NUCLEOTIDE SEQUENCE [LARGE SCALE GENOMIC DNA]</scope>
    <source>
        <strain evidence="2">SpSt-914</strain>
    </source>
</reference>
<dbReference type="EMBL" id="DTMZ01000046">
    <property type="protein sequence ID" value="HGD12866.1"/>
    <property type="molecule type" value="Genomic_DNA"/>
</dbReference>
<gene>
    <name evidence="2" type="ORF">ENX16_02115</name>
</gene>